<dbReference type="EMBL" id="UINC01036295">
    <property type="protein sequence ID" value="SVB30039.1"/>
    <property type="molecule type" value="Genomic_DNA"/>
</dbReference>
<sequence>MNFDFTEEQTLLDNMVTSFVRDNYDWETRCSIVKTEEGWKQENWSQFAELGLLGVPFSEEYGGLGGSPTDLMIVMEQFGKGLVVEPYLPSVILAGGLITNLGSKEQTDQIVPKIISGDQRYVFAYAEHQSRFDLFDVKTSAVEDGGSYVINGFKSVVFGAGVATHIIIAARTSGDQRSKKGITLFLAEIGLQGITLQNYPTIDEYRASEVIIENLKLSKDSILGNIDEAYDAIEKEVDKSTIAACAEALGILEVLKDATTDYCKNRKQFGQPISKNQAIQFRLVDMMMEYEQAKSTLYMAITSDLSNPDERRKSVSALKSRMGQAIKFVGENAIQLHGGMGMTDEYMISHYFKRATMIGVLFGNVDYHMKRFIELTQSNIEKFEN</sequence>
<proteinExistence type="inferred from homology"/>
<evidence type="ECO:0000313" key="9">
    <source>
        <dbReference type="EMBL" id="SVB30039.1"/>
    </source>
</evidence>
<dbReference type="PANTHER" id="PTHR43884:SF20">
    <property type="entry name" value="ACYL-COA DEHYDROGENASE FADE28"/>
    <property type="match status" value="1"/>
</dbReference>
<evidence type="ECO:0000256" key="3">
    <source>
        <dbReference type="ARBA" id="ARBA00022630"/>
    </source>
</evidence>
<name>A0A382CVY8_9ZZZZ</name>
<dbReference type="SUPFAM" id="SSF47203">
    <property type="entry name" value="Acyl-CoA dehydrogenase C-terminal domain-like"/>
    <property type="match status" value="1"/>
</dbReference>
<dbReference type="CDD" id="cd00567">
    <property type="entry name" value="ACAD"/>
    <property type="match status" value="1"/>
</dbReference>
<dbReference type="Pfam" id="PF02770">
    <property type="entry name" value="Acyl-CoA_dh_M"/>
    <property type="match status" value="1"/>
</dbReference>
<dbReference type="Pfam" id="PF00441">
    <property type="entry name" value="Acyl-CoA_dh_1"/>
    <property type="match status" value="1"/>
</dbReference>
<dbReference type="InterPro" id="IPR037069">
    <property type="entry name" value="AcylCoA_DH/ox_N_sf"/>
</dbReference>
<dbReference type="AlphaFoldDB" id="A0A382CVY8"/>
<dbReference type="SUPFAM" id="SSF56645">
    <property type="entry name" value="Acyl-CoA dehydrogenase NM domain-like"/>
    <property type="match status" value="1"/>
</dbReference>
<dbReference type="PANTHER" id="PTHR43884">
    <property type="entry name" value="ACYL-COA DEHYDROGENASE"/>
    <property type="match status" value="1"/>
</dbReference>
<keyword evidence="5" id="KW-0560">Oxidoreductase</keyword>
<evidence type="ECO:0000259" key="8">
    <source>
        <dbReference type="Pfam" id="PF02771"/>
    </source>
</evidence>
<dbReference type="Gene3D" id="1.20.140.10">
    <property type="entry name" value="Butyryl-CoA Dehydrogenase, subunit A, domain 3"/>
    <property type="match status" value="1"/>
</dbReference>
<evidence type="ECO:0000256" key="1">
    <source>
        <dbReference type="ARBA" id="ARBA00001974"/>
    </source>
</evidence>
<comment type="similarity">
    <text evidence="2">Belongs to the acyl-CoA dehydrogenase family.</text>
</comment>
<dbReference type="InterPro" id="IPR009100">
    <property type="entry name" value="AcylCoA_DH/oxidase_NM_dom_sf"/>
</dbReference>
<feature type="domain" description="Acyl-CoA dehydrogenase/oxidase N-terminal" evidence="8">
    <location>
        <begin position="6"/>
        <end position="118"/>
    </location>
</feature>
<evidence type="ECO:0000259" key="6">
    <source>
        <dbReference type="Pfam" id="PF00441"/>
    </source>
</evidence>
<accession>A0A382CVY8</accession>
<dbReference type="InterPro" id="IPR046373">
    <property type="entry name" value="Acyl-CoA_Oxase/DH_mid-dom_sf"/>
</dbReference>
<evidence type="ECO:0000259" key="7">
    <source>
        <dbReference type="Pfam" id="PF02770"/>
    </source>
</evidence>
<comment type="cofactor">
    <cofactor evidence="1">
        <name>FAD</name>
        <dbReference type="ChEBI" id="CHEBI:57692"/>
    </cofactor>
</comment>
<reference evidence="9" key="1">
    <citation type="submission" date="2018-05" db="EMBL/GenBank/DDBJ databases">
        <authorList>
            <person name="Lanie J.A."/>
            <person name="Ng W.-L."/>
            <person name="Kazmierczak K.M."/>
            <person name="Andrzejewski T.M."/>
            <person name="Davidsen T.M."/>
            <person name="Wayne K.J."/>
            <person name="Tettelin H."/>
            <person name="Glass J.I."/>
            <person name="Rusch D."/>
            <person name="Podicherti R."/>
            <person name="Tsui H.-C.T."/>
            <person name="Winkler M.E."/>
        </authorList>
    </citation>
    <scope>NUCLEOTIDE SEQUENCE</scope>
</reference>
<keyword evidence="3" id="KW-0285">Flavoprotein</keyword>
<dbReference type="InterPro" id="IPR006091">
    <property type="entry name" value="Acyl-CoA_Oxase/DH_mid-dom"/>
</dbReference>
<gene>
    <name evidence="9" type="ORF">METZ01_LOCUS182893</name>
</gene>
<evidence type="ECO:0000256" key="4">
    <source>
        <dbReference type="ARBA" id="ARBA00022827"/>
    </source>
</evidence>
<evidence type="ECO:0008006" key="10">
    <source>
        <dbReference type="Google" id="ProtNLM"/>
    </source>
</evidence>
<dbReference type="GO" id="GO:0003995">
    <property type="term" value="F:acyl-CoA dehydrogenase activity"/>
    <property type="evidence" value="ECO:0007669"/>
    <property type="project" value="TreeGrafter"/>
</dbReference>
<dbReference type="Gene3D" id="2.40.110.10">
    <property type="entry name" value="Butyryl-CoA Dehydrogenase, subunit A, domain 2"/>
    <property type="match status" value="1"/>
</dbReference>
<evidence type="ECO:0000256" key="2">
    <source>
        <dbReference type="ARBA" id="ARBA00009347"/>
    </source>
</evidence>
<feature type="domain" description="Acyl-CoA oxidase/dehydrogenase middle" evidence="7">
    <location>
        <begin position="123"/>
        <end position="214"/>
    </location>
</feature>
<evidence type="ECO:0000256" key="5">
    <source>
        <dbReference type="ARBA" id="ARBA00023002"/>
    </source>
</evidence>
<dbReference type="GO" id="GO:0050660">
    <property type="term" value="F:flavin adenine dinucleotide binding"/>
    <property type="evidence" value="ECO:0007669"/>
    <property type="project" value="InterPro"/>
</dbReference>
<dbReference type="InterPro" id="IPR009075">
    <property type="entry name" value="AcylCo_DH/oxidase_C"/>
</dbReference>
<keyword evidence="4" id="KW-0274">FAD</keyword>
<dbReference type="Gene3D" id="1.10.540.10">
    <property type="entry name" value="Acyl-CoA dehydrogenase/oxidase, N-terminal domain"/>
    <property type="match status" value="1"/>
</dbReference>
<protein>
    <recommendedName>
        <fullName evidence="10">Acyl-CoA dehydrogenase/oxidase C-terminal domain-containing protein</fullName>
    </recommendedName>
</protein>
<organism evidence="9">
    <name type="scientific">marine metagenome</name>
    <dbReference type="NCBI Taxonomy" id="408172"/>
    <lineage>
        <taxon>unclassified sequences</taxon>
        <taxon>metagenomes</taxon>
        <taxon>ecological metagenomes</taxon>
    </lineage>
</organism>
<dbReference type="Pfam" id="PF02771">
    <property type="entry name" value="Acyl-CoA_dh_N"/>
    <property type="match status" value="1"/>
</dbReference>
<dbReference type="InterPro" id="IPR013786">
    <property type="entry name" value="AcylCoA_DH/ox_N"/>
</dbReference>
<dbReference type="InterPro" id="IPR036250">
    <property type="entry name" value="AcylCo_DH-like_C"/>
</dbReference>
<feature type="domain" description="Acyl-CoA dehydrogenase/oxidase C-terminal" evidence="6">
    <location>
        <begin position="235"/>
        <end position="369"/>
    </location>
</feature>